<reference evidence="2" key="1">
    <citation type="submission" date="2016-10" db="EMBL/GenBank/DDBJ databases">
        <authorList>
            <person name="Varghese N."/>
            <person name="Submissions S."/>
        </authorList>
    </citation>
    <scope>NUCLEOTIDE SEQUENCE [LARGE SCALE GENOMIC DNA]</scope>
    <source>
        <strain evidence="2">DSM 25055</strain>
    </source>
</reference>
<name>A0A1H9LRC1_9EURY</name>
<sequence>MCSYTIGVPDGGERGIRVECDDHGEWEEFQPGYRTVTFYCEGCGLELEVDLRDPADWRDLGERC</sequence>
<dbReference type="AlphaFoldDB" id="A0A1H9LRC1"/>
<dbReference type="EMBL" id="FOFD01000004">
    <property type="protein sequence ID" value="SER13413.1"/>
    <property type="molecule type" value="Genomic_DNA"/>
</dbReference>
<protein>
    <submittedName>
        <fullName evidence="1">Uncharacterized protein</fullName>
    </submittedName>
</protein>
<dbReference type="RefSeq" id="WP_090618592.1">
    <property type="nucleotide sequence ID" value="NZ_FOFD01000004.1"/>
</dbReference>
<evidence type="ECO:0000313" key="2">
    <source>
        <dbReference type="Proteomes" id="UP000199114"/>
    </source>
</evidence>
<keyword evidence="2" id="KW-1185">Reference proteome</keyword>
<dbReference type="Proteomes" id="UP000199114">
    <property type="component" value="Unassembled WGS sequence"/>
</dbReference>
<gene>
    <name evidence="1" type="ORF">SAMN04489841_3039</name>
</gene>
<evidence type="ECO:0000313" key="1">
    <source>
        <dbReference type="EMBL" id="SER13413.1"/>
    </source>
</evidence>
<proteinExistence type="predicted"/>
<organism evidence="1 2">
    <name type="scientific">Natrinema salaciae</name>
    <dbReference type="NCBI Taxonomy" id="1186196"/>
    <lineage>
        <taxon>Archaea</taxon>
        <taxon>Methanobacteriati</taxon>
        <taxon>Methanobacteriota</taxon>
        <taxon>Stenosarchaea group</taxon>
        <taxon>Halobacteria</taxon>
        <taxon>Halobacteriales</taxon>
        <taxon>Natrialbaceae</taxon>
        <taxon>Natrinema</taxon>
    </lineage>
</organism>
<accession>A0A1H9LRC1</accession>
<dbReference type="OrthoDB" id="156804at2157"/>